<accession>A0A5C6D9R1</accession>
<name>A0A5C6D9R1_9BACT</name>
<sequence>MALHAKAQELAPRVRYEYDMFGWSADKLFACRSEFLEEGDDGDLIIDDCEDELGRPFIIEVASSG</sequence>
<protein>
    <submittedName>
        <fullName evidence="1">Uncharacterized protein</fullName>
    </submittedName>
</protein>
<reference evidence="1 2" key="1">
    <citation type="submission" date="2019-02" db="EMBL/GenBank/DDBJ databases">
        <title>Deep-cultivation of Planctomycetes and their phenomic and genomic characterization uncovers novel biology.</title>
        <authorList>
            <person name="Wiegand S."/>
            <person name="Jogler M."/>
            <person name="Boedeker C."/>
            <person name="Pinto D."/>
            <person name="Vollmers J."/>
            <person name="Rivas-Marin E."/>
            <person name="Kohn T."/>
            <person name="Peeters S.H."/>
            <person name="Heuer A."/>
            <person name="Rast P."/>
            <person name="Oberbeckmann S."/>
            <person name="Bunk B."/>
            <person name="Jeske O."/>
            <person name="Meyerdierks A."/>
            <person name="Storesund J.E."/>
            <person name="Kallscheuer N."/>
            <person name="Luecker S."/>
            <person name="Lage O.M."/>
            <person name="Pohl T."/>
            <person name="Merkel B.J."/>
            <person name="Hornburger P."/>
            <person name="Mueller R.-W."/>
            <person name="Bruemmer F."/>
            <person name="Labrenz M."/>
            <person name="Spormann A.M."/>
            <person name="Op Den Camp H."/>
            <person name="Overmann J."/>
            <person name="Amann R."/>
            <person name="Jetten M.S.M."/>
            <person name="Mascher T."/>
            <person name="Medema M.H."/>
            <person name="Devos D.P."/>
            <person name="Kaster A.-K."/>
            <person name="Ovreas L."/>
            <person name="Rohde M."/>
            <person name="Galperin M.Y."/>
            <person name="Jogler C."/>
        </authorList>
    </citation>
    <scope>NUCLEOTIDE SEQUENCE [LARGE SCALE GENOMIC DNA]</scope>
    <source>
        <strain evidence="1 2">Q31b</strain>
    </source>
</reference>
<dbReference type="Proteomes" id="UP000315471">
    <property type="component" value="Unassembled WGS sequence"/>
</dbReference>
<keyword evidence="2" id="KW-1185">Reference proteome</keyword>
<gene>
    <name evidence="1" type="ORF">Q31b_57090</name>
</gene>
<dbReference type="EMBL" id="SJPY01000013">
    <property type="protein sequence ID" value="TWU33652.1"/>
    <property type="molecule type" value="Genomic_DNA"/>
</dbReference>
<dbReference type="AlphaFoldDB" id="A0A5C6D9R1"/>
<evidence type="ECO:0000313" key="1">
    <source>
        <dbReference type="EMBL" id="TWU33652.1"/>
    </source>
</evidence>
<proteinExistence type="predicted"/>
<comment type="caution">
    <text evidence="1">The sequence shown here is derived from an EMBL/GenBank/DDBJ whole genome shotgun (WGS) entry which is preliminary data.</text>
</comment>
<evidence type="ECO:0000313" key="2">
    <source>
        <dbReference type="Proteomes" id="UP000315471"/>
    </source>
</evidence>
<organism evidence="1 2">
    <name type="scientific">Novipirellula aureliae</name>
    <dbReference type="NCBI Taxonomy" id="2527966"/>
    <lineage>
        <taxon>Bacteria</taxon>
        <taxon>Pseudomonadati</taxon>
        <taxon>Planctomycetota</taxon>
        <taxon>Planctomycetia</taxon>
        <taxon>Pirellulales</taxon>
        <taxon>Pirellulaceae</taxon>
        <taxon>Novipirellula</taxon>
    </lineage>
</organism>